<dbReference type="GO" id="GO:0004314">
    <property type="term" value="F:[acyl-carrier-protein] S-malonyltransferase activity"/>
    <property type="evidence" value="ECO:0007669"/>
    <property type="project" value="UniProtKB-EC"/>
</dbReference>
<comment type="similarity">
    <text evidence="4">Belongs to the fabD family.</text>
</comment>
<name>A0A0R1WTA7_9LACO</name>
<dbReference type="SMART" id="SM00827">
    <property type="entry name" value="PKS_AT"/>
    <property type="match status" value="1"/>
</dbReference>
<dbReference type="InterPro" id="IPR050858">
    <property type="entry name" value="Mal-CoA-ACP_Trans/PKS_FabD"/>
</dbReference>
<feature type="domain" description="Malonyl-CoA:ACP transacylase (MAT)" evidence="6">
    <location>
        <begin position="6"/>
        <end position="300"/>
    </location>
</feature>
<protein>
    <recommendedName>
        <fullName evidence="4">Malonyl CoA-acyl carrier protein transacylase</fullName>
        <ecNumber evidence="4">2.3.1.39</ecNumber>
    </recommendedName>
</protein>
<proteinExistence type="inferred from homology"/>
<dbReference type="SUPFAM" id="SSF52151">
    <property type="entry name" value="FabD/lysophospholipase-like"/>
    <property type="match status" value="1"/>
</dbReference>
<evidence type="ECO:0000256" key="2">
    <source>
        <dbReference type="ARBA" id="ARBA00023315"/>
    </source>
</evidence>
<evidence type="ECO:0000313" key="8">
    <source>
        <dbReference type="Proteomes" id="UP000051054"/>
    </source>
</evidence>
<feature type="active site" evidence="5">
    <location>
        <position position="92"/>
    </location>
</feature>
<evidence type="ECO:0000313" key="7">
    <source>
        <dbReference type="EMBL" id="KRM19396.1"/>
    </source>
</evidence>
<dbReference type="PANTHER" id="PTHR42681:SF1">
    <property type="entry name" value="MALONYL-COA-ACYL CARRIER PROTEIN TRANSACYLASE, MITOCHONDRIAL"/>
    <property type="match status" value="1"/>
</dbReference>
<keyword evidence="1 4" id="KW-0808">Transferase</keyword>
<dbReference type="GO" id="GO:0006633">
    <property type="term" value="P:fatty acid biosynthetic process"/>
    <property type="evidence" value="ECO:0007669"/>
    <property type="project" value="TreeGrafter"/>
</dbReference>
<gene>
    <name evidence="7" type="ORF">FC40_GL000082</name>
</gene>
<keyword evidence="8" id="KW-1185">Reference proteome</keyword>
<comment type="catalytic activity">
    <reaction evidence="3 4">
        <text>holo-[ACP] + malonyl-CoA = malonyl-[ACP] + CoA</text>
        <dbReference type="Rhea" id="RHEA:41792"/>
        <dbReference type="Rhea" id="RHEA-COMP:9623"/>
        <dbReference type="Rhea" id="RHEA-COMP:9685"/>
        <dbReference type="ChEBI" id="CHEBI:57287"/>
        <dbReference type="ChEBI" id="CHEBI:57384"/>
        <dbReference type="ChEBI" id="CHEBI:64479"/>
        <dbReference type="ChEBI" id="CHEBI:78449"/>
        <dbReference type="EC" id="2.3.1.39"/>
    </reaction>
</comment>
<dbReference type="PIRSF" id="PIRSF000446">
    <property type="entry name" value="Mct"/>
    <property type="match status" value="1"/>
</dbReference>
<dbReference type="AlphaFoldDB" id="A0A0R1WTA7"/>
<dbReference type="Pfam" id="PF00698">
    <property type="entry name" value="Acyl_transf_1"/>
    <property type="match status" value="1"/>
</dbReference>
<dbReference type="EMBL" id="AZGD01000050">
    <property type="protein sequence ID" value="KRM19396.1"/>
    <property type="molecule type" value="Genomic_DNA"/>
</dbReference>
<dbReference type="SUPFAM" id="SSF55048">
    <property type="entry name" value="Probable ACP-binding domain of malonyl-CoA ACP transacylase"/>
    <property type="match status" value="1"/>
</dbReference>
<keyword evidence="2 4" id="KW-0012">Acyltransferase</keyword>
<dbReference type="OrthoDB" id="9805460at2"/>
<dbReference type="Gene3D" id="3.30.70.250">
    <property type="entry name" value="Malonyl-CoA ACP transacylase, ACP-binding"/>
    <property type="match status" value="1"/>
</dbReference>
<evidence type="ECO:0000256" key="3">
    <source>
        <dbReference type="ARBA" id="ARBA00048462"/>
    </source>
</evidence>
<dbReference type="InterPro" id="IPR016035">
    <property type="entry name" value="Acyl_Trfase/lysoPLipase"/>
</dbReference>
<dbReference type="eggNOG" id="COG0331">
    <property type="taxonomic scope" value="Bacteria"/>
</dbReference>
<evidence type="ECO:0000256" key="5">
    <source>
        <dbReference type="PIRSR" id="PIRSR000446-1"/>
    </source>
</evidence>
<evidence type="ECO:0000256" key="4">
    <source>
        <dbReference type="PIRNR" id="PIRNR000446"/>
    </source>
</evidence>
<sequence length="311" mass="34377">MKYGILFSGQGAQFEEMGLDFYQNSPLFKEYIDKASEITSYDLREIFANQGNQLSQTKYVQLAIVAMSVGIYKMLSQALGNQFEVGGMVGLSLGEYSALMASGKLNYQDGMAALKDRAIYMQEDADENPSMMGAAMNPDIEKLEAICAEIADVTIANYNTPKQVVLGGTTIGVKEAMAAIENQGAAKRVVPLKVSGAFHTPLFINSSQKMGKRLENITFENTDTQVISNTTVKPFETEKIAQILEAQIVNPTHFGDCLQYLIDNENINATLEIGPGQTLTKFAKQVDKSLDRHHISSLEDFEKFIEFMKEK</sequence>
<evidence type="ECO:0000256" key="1">
    <source>
        <dbReference type="ARBA" id="ARBA00022679"/>
    </source>
</evidence>
<dbReference type="STRING" id="1423755.FC40_GL000082"/>
<dbReference type="Proteomes" id="UP000051054">
    <property type="component" value="Unassembled WGS sequence"/>
</dbReference>
<dbReference type="InterPro" id="IPR016036">
    <property type="entry name" value="Malonyl_transacylase_ACP-bd"/>
</dbReference>
<dbReference type="InterPro" id="IPR001227">
    <property type="entry name" value="Ac_transferase_dom_sf"/>
</dbReference>
<dbReference type="RefSeq" id="WP_025022365.1">
    <property type="nucleotide sequence ID" value="NZ_AZGD01000050.1"/>
</dbReference>
<evidence type="ECO:0000259" key="6">
    <source>
        <dbReference type="SMART" id="SM00827"/>
    </source>
</evidence>
<accession>A0A0R1WTA7</accession>
<dbReference type="InterPro" id="IPR014043">
    <property type="entry name" value="Acyl_transferase_dom"/>
</dbReference>
<comment type="caution">
    <text evidence="7">The sequence shown here is derived from an EMBL/GenBank/DDBJ whole genome shotgun (WGS) entry which is preliminary data.</text>
</comment>
<organism evidence="7 8">
    <name type="scientific">Ligilactobacillus hayakitensis DSM 18933 = JCM 14209</name>
    <dbReference type="NCBI Taxonomy" id="1423755"/>
    <lineage>
        <taxon>Bacteria</taxon>
        <taxon>Bacillati</taxon>
        <taxon>Bacillota</taxon>
        <taxon>Bacilli</taxon>
        <taxon>Lactobacillales</taxon>
        <taxon>Lactobacillaceae</taxon>
        <taxon>Ligilactobacillus</taxon>
    </lineage>
</organism>
<dbReference type="InterPro" id="IPR024925">
    <property type="entry name" value="Malonyl_CoA-ACP_transAc"/>
</dbReference>
<dbReference type="GO" id="GO:0005829">
    <property type="term" value="C:cytosol"/>
    <property type="evidence" value="ECO:0007669"/>
    <property type="project" value="TreeGrafter"/>
</dbReference>
<dbReference type="Gene3D" id="3.40.366.10">
    <property type="entry name" value="Malonyl-Coenzyme A Acyl Carrier Protein, domain 2"/>
    <property type="match status" value="1"/>
</dbReference>
<feature type="active site" evidence="5">
    <location>
        <position position="199"/>
    </location>
</feature>
<dbReference type="PATRIC" id="fig|1423755.3.peg.93"/>
<reference evidence="7 8" key="1">
    <citation type="journal article" date="2015" name="Genome Announc.">
        <title>Expanding the biotechnology potential of lactobacilli through comparative genomics of 213 strains and associated genera.</title>
        <authorList>
            <person name="Sun Z."/>
            <person name="Harris H.M."/>
            <person name="McCann A."/>
            <person name="Guo C."/>
            <person name="Argimon S."/>
            <person name="Zhang W."/>
            <person name="Yang X."/>
            <person name="Jeffery I.B."/>
            <person name="Cooney J.C."/>
            <person name="Kagawa T.F."/>
            <person name="Liu W."/>
            <person name="Song Y."/>
            <person name="Salvetti E."/>
            <person name="Wrobel A."/>
            <person name="Rasinkangas P."/>
            <person name="Parkhill J."/>
            <person name="Rea M.C."/>
            <person name="O'Sullivan O."/>
            <person name="Ritari J."/>
            <person name="Douillard F.P."/>
            <person name="Paul Ross R."/>
            <person name="Yang R."/>
            <person name="Briner A.E."/>
            <person name="Felis G.E."/>
            <person name="de Vos W.M."/>
            <person name="Barrangou R."/>
            <person name="Klaenhammer T.R."/>
            <person name="Caufield P.W."/>
            <person name="Cui Y."/>
            <person name="Zhang H."/>
            <person name="O'Toole P.W."/>
        </authorList>
    </citation>
    <scope>NUCLEOTIDE SEQUENCE [LARGE SCALE GENOMIC DNA]</scope>
    <source>
        <strain evidence="7 8">DSM 18933</strain>
    </source>
</reference>
<dbReference type="EC" id="2.3.1.39" evidence="4"/>
<dbReference type="PANTHER" id="PTHR42681">
    <property type="entry name" value="MALONYL-COA-ACYL CARRIER PROTEIN TRANSACYLASE, MITOCHONDRIAL"/>
    <property type="match status" value="1"/>
</dbReference>